<evidence type="ECO:0000256" key="1">
    <source>
        <dbReference type="SAM" id="Coils"/>
    </source>
</evidence>
<feature type="coiled-coil region" evidence="1">
    <location>
        <begin position="113"/>
        <end position="151"/>
    </location>
</feature>
<evidence type="ECO:0000313" key="2">
    <source>
        <dbReference type="EMBL" id="WAR17484.1"/>
    </source>
</evidence>
<sequence length="342" mass="39408">KTVKIQFFAVIWFKAEIRGRSSLSVRDIGRKLRHASKLEVTDADLKQWFDDMRALFLVPKHLAANTNAQNTVDLLNKLETDNLQIERTDIMAAINDVVTSLEHLSSTIDPEALNDTIDKLHEIKQEIEKEAEEHRRTIDVLANEKKTELKQLAIDLTDDIEKKSQNDQHRQTKFEEDILREVKPCKEVNEVFETIKAKSGPIISMFQDLFSRTLTTHVGNQFKHTIYAMIDFELVVVDNIIKDVEASARSIDGGFEYSTKVSSRYSQAGFKEIAPERNAREPFRYSSSVAKPVFIWIYFVDQNNKYYWLCKGLKRIPDQSVFVDRDGKVNDAKYGTLFTPAN</sequence>
<name>A0ABY7F8I3_MYAAR</name>
<evidence type="ECO:0000313" key="3">
    <source>
        <dbReference type="Proteomes" id="UP001164746"/>
    </source>
</evidence>
<proteinExistence type="predicted"/>
<dbReference type="Proteomes" id="UP001164746">
    <property type="component" value="Chromosome 10"/>
</dbReference>
<organism evidence="2 3">
    <name type="scientific">Mya arenaria</name>
    <name type="common">Soft-shell clam</name>
    <dbReference type="NCBI Taxonomy" id="6604"/>
    <lineage>
        <taxon>Eukaryota</taxon>
        <taxon>Metazoa</taxon>
        <taxon>Spiralia</taxon>
        <taxon>Lophotrochozoa</taxon>
        <taxon>Mollusca</taxon>
        <taxon>Bivalvia</taxon>
        <taxon>Autobranchia</taxon>
        <taxon>Heteroconchia</taxon>
        <taxon>Euheterodonta</taxon>
        <taxon>Imparidentia</taxon>
        <taxon>Neoheterodontei</taxon>
        <taxon>Myida</taxon>
        <taxon>Myoidea</taxon>
        <taxon>Myidae</taxon>
        <taxon>Mya</taxon>
    </lineage>
</organism>
<reference evidence="2" key="1">
    <citation type="submission" date="2022-11" db="EMBL/GenBank/DDBJ databases">
        <title>Centuries of genome instability and evolution in soft-shell clam transmissible cancer (bioRxiv).</title>
        <authorList>
            <person name="Hart S.F.M."/>
            <person name="Yonemitsu M.A."/>
            <person name="Giersch R.M."/>
            <person name="Beal B.F."/>
            <person name="Arriagada G."/>
            <person name="Davis B.W."/>
            <person name="Ostrander E.A."/>
            <person name="Goff S.P."/>
            <person name="Metzger M.J."/>
        </authorList>
    </citation>
    <scope>NUCLEOTIDE SEQUENCE</scope>
    <source>
        <strain evidence="2">MELC-2E11</strain>
        <tissue evidence="2">Siphon/mantle</tissue>
    </source>
</reference>
<accession>A0ABY7F8I3</accession>
<protein>
    <submittedName>
        <fullName evidence="2">Uncharacterized protein</fullName>
    </submittedName>
</protein>
<dbReference type="EMBL" id="CP111021">
    <property type="protein sequence ID" value="WAR17484.1"/>
    <property type="molecule type" value="Genomic_DNA"/>
</dbReference>
<keyword evidence="1" id="KW-0175">Coiled coil</keyword>
<keyword evidence="3" id="KW-1185">Reference proteome</keyword>
<gene>
    <name evidence="2" type="ORF">MAR_032078</name>
</gene>
<feature type="non-terminal residue" evidence="2">
    <location>
        <position position="1"/>
    </location>
</feature>